<proteinExistence type="predicted"/>
<evidence type="ECO:0000313" key="2">
    <source>
        <dbReference type="Proteomes" id="UP000298663"/>
    </source>
</evidence>
<accession>A0A4U8UXA1</accession>
<protein>
    <submittedName>
        <fullName evidence="1">Uncharacterized protein</fullName>
    </submittedName>
</protein>
<keyword evidence="2" id="KW-1185">Reference proteome</keyword>
<reference evidence="1 2" key="1">
    <citation type="journal article" date="2015" name="Genome Biol.">
        <title>Comparative genomics of Steinernema reveals deeply conserved gene regulatory networks.</title>
        <authorList>
            <person name="Dillman A.R."/>
            <person name="Macchietto M."/>
            <person name="Porter C.F."/>
            <person name="Rogers A."/>
            <person name="Williams B."/>
            <person name="Antoshechkin I."/>
            <person name="Lee M.M."/>
            <person name="Goodwin Z."/>
            <person name="Lu X."/>
            <person name="Lewis E.E."/>
            <person name="Goodrich-Blair H."/>
            <person name="Stock S.P."/>
            <person name="Adams B.J."/>
            <person name="Sternberg P.W."/>
            <person name="Mortazavi A."/>
        </authorList>
    </citation>
    <scope>NUCLEOTIDE SEQUENCE [LARGE SCALE GENOMIC DNA]</scope>
    <source>
        <strain evidence="1 2">ALL</strain>
    </source>
</reference>
<dbReference type="Proteomes" id="UP000298663">
    <property type="component" value="Unassembled WGS sequence"/>
</dbReference>
<dbReference type="AlphaFoldDB" id="A0A4U8UXA1"/>
<reference evidence="1 2" key="2">
    <citation type="journal article" date="2019" name="G3 (Bethesda)">
        <title>Hybrid Assembly of the Genome of the Entomopathogenic Nematode Steinernema carpocapsae Identifies the X-Chromosome.</title>
        <authorList>
            <person name="Serra L."/>
            <person name="Macchietto M."/>
            <person name="Macias-Munoz A."/>
            <person name="McGill C.J."/>
            <person name="Rodriguez I.M."/>
            <person name="Rodriguez B."/>
            <person name="Murad R."/>
            <person name="Mortazavi A."/>
        </authorList>
    </citation>
    <scope>NUCLEOTIDE SEQUENCE [LARGE SCALE GENOMIC DNA]</scope>
    <source>
        <strain evidence="1 2">ALL</strain>
    </source>
</reference>
<gene>
    <name evidence="1" type="ORF">L596_003655</name>
</gene>
<sequence length="80" mass="9147">MKAVATSSQKIELIYHLVCDMGPNRDSQKCFQSFLARKWKPQSSLEVIAKVCYKIQMRTLNLPILTKTDSTSDANHVFEL</sequence>
<organism evidence="1 2">
    <name type="scientific">Steinernema carpocapsae</name>
    <name type="common">Entomopathogenic nematode</name>
    <dbReference type="NCBI Taxonomy" id="34508"/>
    <lineage>
        <taxon>Eukaryota</taxon>
        <taxon>Metazoa</taxon>
        <taxon>Ecdysozoa</taxon>
        <taxon>Nematoda</taxon>
        <taxon>Chromadorea</taxon>
        <taxon>Rhabditida</taxon>
        <taxon>Tylenchina</taxon>
        <taxon>Panagrolaimomorpha</taxon>
        <taxon>Strongyloidoidea</taxon>
        <taxon>Steinernematidae</taxon>
        <taxon>Steinernema</taxon>
    </lineage>
</organism>
<comment type="caution">
    <text evidence="1">The sequence shown here is derived from an EMBL/GenBank/DDBJ whole genome shotgun (WGS) entry which is preliminary data.</text>
</comment>
<name>A0A4U8UXA1_STECR</name>
<dbReference type="EMBL" id="AZBU02000001">
    <property type="protein sequence ID" value="TMS36508.1"/>
    <property type="molecule type" value="Genomic_DNA"/>
</dbReference>
<evidence type="ECO:0000313" key="1">
    <source>
        <dbReference type="EMBL" id="TMS36508.1"/>
    </source>
</evidence>